<evidence type="ECO:0008006" key="3">
    <source>
        <dbReference type="Google" id="ProtNLM"/>
    </source>
</evidence>
<dbReference type="InterPro" id="IPR038500">
    <property type="entry name" value="Antitermination_sf"/>
</dbReference>
<gene>
    <name evidence="1" type="ORF">ACFO5W_07035</name>
</gene>
<reference evidence="2" key="1">
    <citation type="journal article" date="2019" name="Int. J. Syst. Evol. Microbiol.">
        <title>The Global Catalogue of Microorganisms (GCM) 10K type strain sequencing project: providing services to taxonomists for standard genome sequencing and annotation.</title>
        <authorList>
            <consortium name="The Broad Institute Genomics Platform"/>
            <consortium name="The Broad Institute Genome Sequencing Center for Infectious Disease"/>
            <person name="Wu L."/>
            <person name="Ma J."/>
        </authorList>
    </citation>
    <scope>NUCLEOTIDE SEQUENCE [LARGE SCALE GENOMIC DNA]</scope>
    <source>
        <strain evidence="2">CCM 4481</strain>
    </source>
</reference>
<organism evidence="1 2">
    <name type="scientific">Dyella halodurans</name>
    <dbReference type="NCBI Taxonomy" id="1920171"/>
    <lineage>
        <taxon>Bacteria</taxon>
        <taxon>Pseudomonadati</taxon>
        <taxon>Pseudomonadota</taxon>
        <taxon>Gammaproteobacteria</taxon>
        <taxon>Lysobacterales</taxon>
        <taxon>Rhodanobacteraceae</taxon>
        <taxon>Dyella</taxon>
    </lineage>
</organism>
<comment type="caution">
    <text evidence="1">The sequence shown here is derived from an EMBL/GenBank/DDBJ whole genome shotgun (WGS) entry which is preliminary data.</text>
</comment>
<dbReference type="EMBL" id="JBHSGA010000013">
    <property type="protein sequence ID" value="MFC4526392.1"/>
    <property type="molecule type" value="Genomic_DNA"/>
</dbReference>
<dbReference type="RefSeq" id="WP_266151137.1">
    <property type="nucleotide sequence ID" value="NZ_CP064028.1"/>
</dbReference>
<sequence>MHVGKLMARLNPKNVRFDVGSGGIPELTSTDIAAALAFVDRGLGRELLCKVWWPDGAALTERQLFDFLETIQRDEWSRRESAMLDGLLAVATRGSRGQGSYAAAHENRWPRMVLVEHGLPVLADAYGRVRKAVVAEVCSTGLCPKCAGRGLVCNSMGVHSACSTCEGSGHHRISERERGEACGMAWKTYRETWVRVYDWTFQQCMDAVHQATRQFEAAVGG</sequence>
<evidence type="ECO:0000313" key="1">
    <source>
        <dbReference type="EMBL" id="MFC4526392.1"/>
    </source>
</evidence>
<name>A0ABV9C104_9GAMM</name>
<keyword evidence="2" id="KW-1185">Reference proteome</keyword>
<proteinExistence type="predicted"/>
<evidence type="ECO:0000313" key="2">
    <source>
        <dbReference type="Proteomes" id="UP001595961"/>
    </source>
</evidence>
<protein>
    <recommendedName>
        <fullName evidence="3">Antitermination protein</fullName>
    </recommendedName>
</protein>
<accession>A0ABV9C104</accession>
<dbReference type="Proteomes" id="UP001595961">
    <property type="component" value="Unassembled WGS sequence"/>
</dbReference>
<dbReference type="Gene3D" id="1.10.274.110">
    <property type="match status" value="1"/>
</dbReference>